<sequence length="55" mass="5948">MTKRAGKIDTRNPFIPSHSRLTIAADLLLVLVVLSMTLVAVSARVAQQLIGSSTW</sequence>
<protein>
    <submittedName>
        <fullName evidence="2">Uncharacterized protein</fullName>
    </submittedName>
</protein>
<accession>A0ABY5XFL0</accession>
<reference evidence="2" key="1">
    <citation type="submission" date="2022-09" db="EMBL/GenBank/DDBJ databases">
        <title>Australian commercial rhizobial inoculants.</title>
        <authorList>
            <person name="Kohlmeier M.G."/>
            <person name="O'Hara G.W."/>
            <person name="Colombi E."/>
            <person name="Ramsay J.P."/>
            <person name="Terpolilli J."/>
        </authorList>
    </citation>
    <scope>NUCLEOTIDE SEQUENCE</scope>
    <source>
        <strain evidence="2">WSM1592</strain>
    </source>
</reference>
<evidence type="ECO:0000256" key="1">
    <source>
        <dbReference type="SAM" id="Phobius"/>
    </source>
</evidence>
<name>A0ABY5XFL0_RHISU</name>
<proteinExistence type="predicted"/>
<evidence type="ECO:0000313" key="2">
    <source>
        <dbReference type="EMBL" id="UWU13243.1"/>
    </source>
</evidence>
<dbReference type="Proteomes" id="UP001060123">
    <property type="component" value="Chromosome"/>
</dbReference>
<gene>
    <name evidence="2" type="ORF">N2599_13930</name>
</gene>
<keyword evidence="1" id="KW-1133">Transmembrane helix</keyword>
<evidence type="ECO:0000313" key="3">
    <source>
        <dbReference type="Proteomes" id="UP001060123"/>
    </source>
</evidence>
<keyword evidence="1" id="KW-0812">Transmembrane</keyword>
<keyword evidence="1" id="KW-0472">Membrane</keyword>
<dbReference type="RefSeq" id="WP_156915197.1">
    <property type="nucleotide sequence ID" value="NZ_CP104143.1"/>
</dbReference>
<feature type="transmembrane region" description="Helical" evidence="1">
    <location>
        <begin position="21"/>
        <end position="46"/>
    </location>
</feature>
<organism evidence="2 3">
    <name type="scientific">Rhizobium sullae</name>
    <name type="common">Rhizobium hedysari</name>
    <dbReference type="NCBI Taxonomy" id="50338"/>
    <lineage>
        <taxon>Bacteria</taxon>
        <taxon>Pseudomonadati</taxon>
        <taxon>Pseudomonadota</taxon>
        <taxon>Alphaproteobacteria</taxon>
        <taxon>Hyphomicrobiales</taxon>
        <taxon>Rhizobiaceae</taxon>
        <taxon>Rhizobium/Agrobacterium group</taxon>
        <taxon>Rhizobium</taxon>
    </lineage>
</organism>
<dbReference type="EMBL" id="CP104143">
    <property type="protein sequence ID" value="UWU13243.1"/>
    <property type="molecule type" value="Genomic_DNA"/>
</dbReference>
<keyword evidence="3" id="KW-1185">Reference proteome</keyword>